<organism evidence="2 3">
    <name type="scientific">Vibrio ostreicida</name>
    <dbReference type="NCBI Taxonomy" id="526588"/>
    <lineage>
        <taxon>Bacteria</taxon>
        <taxon>Pseudomonadati</taxon>
        <taxon>Pseudomonadota</taxon>
        <taxon>Gammaproteobacteria</taxon>
        <taxon>Vibrionales</taxon>
        <taxon>Vibrionaceae</taxon>
        <taxon>Vibrio</taxon>
    </lineage>
</organism>
<gene>
    <name evidence="2" type="ORF">QWZ16_19915</name>
</gene>
<name>A0ABT8BXJ1_9VIBR</name>
<evidence type="ECO:0000313" key="3">
    <source>
        <dbReference type="Proteomes" id="UP001238540"/>
    </source>
</evidence>
<evidence type="ECO:0000256" key="1">
    <source>
        <dbReference type="SAM" id="SignalP"/>
    </source>
</evidence>
<protein>
    <recommendedName>
        <fullName evidence="4">DUF2946 domain-containing protein</fullName>
    </recommendedName>
</protein>
<evidence type="ECO:0000313" key="2">
    <source>
        <dbReference type="EMBL" id="MDN3611865.1"/>
    </source>
</evidence>
<sequence>MLCASMVSWLLVSLMPVINAYGANAGVWATLCTLNGFELVQIEEGTPNPSHSKPCPFAHYSSFHQDGFLTPVVLTLCSFAPVDSYAFLALNTRYQWAIVRAPPRLSLG</sequence>
<dbReference type="EMBL" id="JAUFQC010000027">
    <property type="protein sequence ID" value="MDN3611865.1"/>
    <property type="molecule type" value="Genomic_DNA"/>
</dbReference>
<feature type="signal peptide" evidence="1">
    <location>
        <begin position="1"/>
        <end position="25"/>
    </location>
</feature>
<dbReference type="Proteomes" id="UP001238540">
    <property type="component" value="Unassembled WGS sequence"/>
</dbReference>
<comment type="caution">
    <text evidence="2">The sequence shown here is derived from an EMBL/GenBank/DDBJ whole genome shotgun (WGS) entry which is preliminary data.</text>
</comment>
<proteinExistence type="predicted"/>
<accession>A0ABT8BXJ1</accession>
<feature type="chain" id="PRO_5046037728" description="DUF2946 domain-containing protein" evidence="1">
    <location>
        <begin position="26"/>
        <end position="108"/>
    </location>
</feature>
<keyword evidence="1" id="KW-0732">Signal</keyword>
<reference evidence="3" key="1">
    <citation type="journal article" date="2019" name="Int. J. Syst. Evol. Microbiol.">
        <title>The Global Catalogue of Microorganisms (GCM) 10K type strain sequencing project: providing services to taxonomists for standard genome sequencing and annotation.</title>
        <authorList>
            <consortium name="The Broad Institute Genomics Platform"/>
            <consortium name="The Broad Institute Genome Sequencing Center for Infectious Disease"/>
            <person name="Wu L."/>
            <person name="Ma J."/>
        </authorList>
    </citation>
    <scope>NUCLEOTIDE SEQUENCE [LARGE SCALE GENOMIC DNA]</scope>
    <source>
        <strain evidence="3">CECT 7398</strain>
    </source>
</reference>
<evidence type="ECO:0008006" key="4">
    <source>
        <dbReference type="Google" id="ProtNLM"/>
    </source>
</evidence>
<keyword evidence="3" id="KW-1185">Reference proteome</keyword>
<dbReference type="RefSeq" id="WP_076590588.1">
    <property type="nucleotide sequence ID" value="NZ_JABEYA020000008.1"/>
</dbReference>